<dbReference type="EMBL" id="BMKS01000001">
    <property type="protein sequence ID" value="GGG17929.1"/>
    <property type="molecule type" value="Genomic_DNA"/>
</dbReference>
<protein>
    <submittedName>
        <fullName evidence="2">Uncharacterized protein</fullName>
    </submittedName>
</protein>
<proteinExistence type="predicted"/>
<dbReference type="Proteomes" id="UP000597507">
    <property type="component" value="Unassembled WGS sequence"/>
</dbReference>
<evidence type="ECO:0000256" key="1">
    <source>
        <dbReference type="SAM" id="MobiDB-lite"/>
    </source>
</evidence>
<comment type="caution">
    <text evidence="2">The sequence shown here is derived from an EMBL/GenBank/DDBJ whole genome shotgun (WGS) entry which is preliminary data.</text>
</comment>
<feature type="region of interest" description="Disordered" evidence="1">
    <location>
        <begin position="1"/>
        <end position="51"/>
    </location>
</feature>
<keyword evidence="3" id="KW-1185">Reference proteome</keyword>
<sequence length="51" mass="5073">MDRTPDRIGPRAGPEPSPPGAARCRPGHAARMEAGARPAAGRRGAAGRAGG</sequence>
<dbReference type="AlphaFoldDB" id="A0A8J2Z8I2"/>
<evidence type="ECO:0000313" key="3">
    <source>
        <dbReference type="Proteomes" id="UP000597507"/>
    </source>
</evidence>
<gene>
    <name evidence="2" type="ORF">GCM10010964_02680</name>
</gene>
<evidence type="ECO:0000313" key="2">
    <source>
        <dbReference type="EMBL" id="GGG17929.1"/>
    </source>
</evidence>
<reference evidence="2 3" key="1">
    <citation type="journal article" date="2014" name="Int. J. Syst. Evol. Microbiol.">
        <title>Complete genome sequence of Corynebacterium casei LMG S-19264T (=DSM 44701T), isolated from a smear-ripened cheese.</title>
        <authorList>
            <consortium name="US DOE Joint Genome Institute (JGI-PGF)"/>
            <person name="Walter F."/>
            <person name="Albersmeier A."/>
            <person name="Kalinowski J."/>
            <person name="Ruckert C."/>
        </authorList>
    </citation>
    <scope>NUCLEOTIDE SEQUENCE [LARGE SCALE GENOMIC DNA]</scope>
    <source>
        <strain evidence="2 3">CGMCC 1.16330</strain>
    </source>
</reference>
<feature type="compositionally biased region" description="Low complexity" evidence="1">
    <location>
        <begin position="32"/>
        <end position="43"/>
    </location>
</feature>
<organism evidence="2 3">
    <name type="scientific">Caldovatus sediminis</name>
    <dbReference type="NCBI Taxonomy" id="2041189"/>
    <lineage>
        <taxon>Bacteria</taxon>
        <taxon>Pseudomonadati</taxon>
        <taxon>Pseudomonadota</taxon>
        <taxon>Alphaproteobacteria</taxon>
        <taxon>Acetobacterales</taxon>
        <taxon>Roseomonadaceae</taxon>
        <taxon>Caldovatus</taxon>
    </lineage>
</organism>
<accession>A0A8J2Z8I2</accession>
<name>A0A8J2Z8I2_9PROT</name>